<organism evidence="2 3">
    <name type="scientific">Sporomusa acidovorans (strain ATCC 49682 / DSM 3132 / Mol)</name>
    <dbReference type="NCBI Taxonomy" id="1123286"/>
    <lineage>
        <taxon>Bacteria</taxon>
        <taxon>Bacillati</taxon>
        <taxon>Bacillota</taxon>
        <taxon>Negativicutes</taxon>
        <taxon>Selenomonadales</taxon>
        <taxon>Sporomusaceae</taxon>
        <taxon>Sporomusa</taxon>
    </lineage>
</organism>
<dbReference type="Proteomes" id="UP000216052">
    <property type="component" value="Chromosome"/>
</dbReference>
<evidence type="ECO:0000256" key="1">
    <source>
        <dbReference type="ARBA" id="ARBA00023186"/>
    </source>
</evidence>
<sequence>MEDLPIPQFMEIRHWFYQFFAQCLFEIPQKEKMADYIKSNLFCQMIENGEENAGVRLLAKGLTAMKNYTDQDWKFMQEHFVALFANSGPILVYPWESVYTSTEHIIYDEHTLAVQEFYRKWGVERADTAQGPVDHIGLECSFMALLTKRAVDSFTKQDNKSFRDNIAGQKEFLENHLLLFVDAFCQSLQEQTTMEFYKGLALFLRAYIETDAAELAHILANDE</sequence>
<dbReference type="RefSeq" id="WP_093797566.1">
    <property type="nucleotide sequence ID" value="NZ_CP155571.1"/>
</dbReference>
<proteinExistence type="predicted"/>
<dbReference type="Pfam" id="PF02613">
    <property type="entry name" value="Nitrate_red_del"/>
    <property type="match status" value="1"/>
</dbReference>
<name>A0ABZ3J8Z4_SPOA4</name>
<keyword evidence="1" id="KW-0143">Chaperone</keyword>
<accession>A0ABZ3J8Z4</accession>
<dbReference type="PANTHER" id="PTHR34227">
    <property type="entry name" value="CHAPERONE PROTEIN YCDY"/>
    <property type="match status" value="1"/>
</dbReference>
<gene>
    <name evidence="2" type="primary">dmsD</name>
    <name evidence="2" type="ORF">SPACI_046780</name>
</gene>
<evidence type="ECO:0000313" key="3">
    <source>
        <dbReference type="Proteomes" id="UP000216052"/>
    </source>
</evidence>
<keyword evidence="3" id="KW-1185">Reference proteome</keyword>
<dbReference type="InterPro" id="IPR020945">
    <property type="entry name" value="DMSO/NO3_reduct_chaperone"/>
</dbReference>
<dbReference type="PANTHER" id="PTHR34227:SF1">
    <property type="entry name" value="DIMETHYL SULFOXIDE REDUCTASE CHAPERONE-RELATED"/>
    <property type="match status" value="1"/>
</dbReference>
<dbReference type="InterPro" id="IPR050289">
    <property type="entry name" value="TorD/DmsD_chaperones"/>
</dbReference>
<reference evidence="2" key="1">
    <citation type="submission" date="2024-05" db="EMBL/GenBank/DDBJ databases">
        <title>Isolation and characterization of Sporomusa carbonis sp. nov., a carboxydotrophic hydrogenogen in the genus of Sporomusa isolated from a charcoal burning pile.</title>
        <authorList>
            <person name="Boeer T."/>
            <person name="Rosenbaum F."/>
            <person name="Eysell L."/>
            <person name="Mueller V."/>
            <person name="Daniel R."/>
            <person name="Poehlein A."/>
        </authorList>
    </citation>
    <scope>NUCLEOTIDE SEQUENCE [LARGE SCALE GENOMIC DNA]</scope>
    <source>
        <strain evidence="2">DSM 3132</strain>
    </source>
</reference>
<evidence type="ECO:0000313" key="2">
    <source>
        <dbReference type="EMBL" id="XFO74568.1"/>
    </source>
</evidence>
<dbReference type="SUPFAM" id="SSF89155">
    <property type="entry name" value="TorD-like"/>
    <property type="match status" value="1"/>
</dbReference>
<dbReference type="EMBL" id="CP155571">
    <property type="protein sequence ID" value="XFO74568.1"/>
    <property type="molecule type" value="Genomic_DNA"/>
</dbReference>
<dbReference type="Gene3D" id="1.10.3480.10">
    <property type="entry name" value="TorD-like"/>
    <property type="match status" value="1"/>
</dbReference>
<protein>
    <submittedName>
        <fullName evidence="2">Tat proofreading chaperone DmsD</fullName>
    </submittedName>
</protein>
<dbReference type="InterPro" id="IPR036411">
    <property type="entry name" value="TorD-like_sf"/>
</dbReference>